<dbReference type="Proteomes" id="UP000515908">
    <property type="component" value="Chromosome 25"/>
</dbReference>
<reference evidence="1 2" key="1">
    <citation type="submission" date="2020-08" db="EMBL/GenBank/DDBJ databases">
        <authorList>
            <person name="Newling K."/>
            <person name="Davey J."/>
            <person name="Forrester S."/>
        </authorList>
    </citation>
    <scope>NUCLEOTIDE SEQUENCE [LARGE SCALE GENOMIC DNA]</scope>
    <source>
        <strain evidence="2">Crithidia deanei Carvalho (ATCC PRA-265)</strain>
    </source>
</reference>
<protein>
    <submittedName>
        <fullName evidence="1">Uncharacterized protein</fullName>
    </submittedName>
</protein>
<accession>A0A7G2CSR2</accession>
<dbReference type="OrthoDB" id="444540at2759"/>
<dbReference type="EMBL" id="LR877169">
    <property type="protein sequence ID" value="CAD2222359.1"/>
    <property type="molecule type" value="Genomic_DNA"/>
</dbReference>
<name>A0A7G2CSR2_9TRYP</name>
<keyword evidence="2" id="KW-1185">Reference proteome</keyword>
<evidence type="ECO:0000313" key="2">
    <source>
        <dbReference type="Proteomes" id="UP000515908"/>
    </source>
</evidence>
<gene>
    <name evidence="1" type="ORF">ADEAN_000990300</name>
</gene>
<sequence>MSDTELRVLIEMTKTTTEGEQENRLSPVRFMLAIRQLLPLHGWQVLSSVQRARERVFDSANMSGFEEHVKDIVEQVPAPNIKPNEARKFLTSDCGLSGSEAELLLLYCDVSEEDDTALDVSLLHDLLFAETIESSALYPLLATCFSESVAVPNSAGVSGSLSLLEGLRAARLCDARDTWESLLRLTTSVDLNAWLQLCRSLNCVLSLEDSKTLFHFLGETAFPLQNLLQVYLKHFPSVSLSTFDIIKTSVSKQIAVQSDLVFVQLFDSFESFGSSAIPLEEYVNRVSQFCRKKGALLQDIDVEYLRLKAPSRVDLLLLLCGPCPSKRESAIRKVYDCLSRTSKTNSLTAEAAVDEFKPETVDGKPLRDTAARWKVSLTKYIESLETTDLTYELFAFFWYMISAAVEDDPTFTLILWKAYALAERPMWK</sequence>
<dbReference type="VEuPathDB" id="TriTrypDB:ADEAN_000990300"/>
<proteinExistence type="predicted"/>
<dbReference type="AlphaFoldDB" id="A0A7G2CSR2"/>
<evidence type="ECO:0000313" key="1">
    <source>
        <dbReference type="EMBL" id="CAD2222359.1"/>
    </source>
</evidence>
<organism evidence="1 2">
    <name type="scientific">Angomonas deanei</name>
    <dbReference type="NCBI Taxonomy" id="59799"/>
    <lineage>
        <taxon>Eukaryota</taxon>
        <taxon>Discoba</taxon>
        <taxon>Euglenozoa</taxon>
        <taxon>Kinetoplastea</taxon>
        <taxon>Metakinetoplastina</taxon>
        <taxon>Trypanosomatida</taxon>
        <taxon>Trypanosomatidae</taxon>
        <taxon>Strigomonadinae</taxon>
        <taxon>Angomonas</taxon>
    </lineage>
</organism>